<dbReference type="EMBL" id="BPWL01000001">
    <property type="protein sequence ID" value="GJJ06850.1"/>
    <property type="molecule type" value="Genomic_DNA"/>
</dbReference>
<reference evidence="2" key="1">
    <citation type="submission" date="2021-10" db="EMBL/GenBank/DDBJ databases">
        <title>De novo Genome Assembly of Clathrus columnatus (Basidiomycota, Fungi) Using Illumina and Nanopore Sequence Data.</title>
        <authorList>
            <person name="Ogiso-Tanaka E."/>
            <person name="Itagaki H."/>
            <person name="Hosoya T."/>
            <person name="Hosaka K."/>
        </authorList>
    </citation>
    <scope>NUCLEOTIDE SEQUENCE</scope>
    <source>
        <strain evidence="2">MO-923</strain>
    </source>
</reference>
<keyword evidence="3" id="KW-1185">Reference proteome</keyword>
<protein>
    <recommendedName>
        <fullName evidence="1">PWWP domain-containing protein</fullName>
    </recommendedName>
</protein>
<evidence type="ECO:0000313" key="3">
    <source>
        <dbReference type="Proteomes" id="UP001050691"/>
    </source>
</evidence>
<name>A0AAV5A4N3_9AGAM</name>
<dbReference type="SUPFAM" id="SSF63748">
    <property type="entry name" value="Tudor/PWWP/MBT"/>
    <property type="match status" value="1"/>
</dbReference>
<comment type="caution">
    <text evidence="2">The sequence shown here is derived from an EMBL/GenBank/DDBJ whole genome shotgun (WGS) entry which is preliminary data.</text>
</comment>
<dbReference type="SMART" id="SM00293">
    <property type="entry name" value="PWWP"/>
    <property type="match status" value="1"/>
</dbReference>
<dbReference type="PROSITE" id="PS50812">
    <property type="entry name" value="PWWP"/>
    <property type="match status" value="1"/>
</dbReference>
<evidence type="ECO:0000259" key="1">
    <source>
        <dbReference type="PROSITE" id="PS50812"/>
    </source>
</evidence>
<dbReference type="Pfam" id="PF00855">
    <property type="entry name" value="PWWP"/>
    <property type="match status" value="1"/>
</dbReference>
<gene>
    <name evidence="2" type="ORF">Clacol_001046</name>
</gene>
<evidence type="ECO:0000313" key="2">
    <source>
        <dbReference type="EMBL" id="GJJ06850.1"/>
    </source>
</evidence>
<feature type="domain" description="PWWP" evidence="1">
    <location>
        <begin position="68"/>
        <end position="126"/>
    </location>
</feature>
<sequence length="315" mass="34963">MPKEKGSLNKGRFVQASFRATKKVRIEAPAIETHTPKAAMLRPLLPIPAGVSSTVHKELAVKQHKYKFGDIVLAKLRGYPPWPARIVDPEDVSLSEAVALTNPPSSNRTNFFLVYFFSIGDHSWIPTKDISLPQKHELKAYINKPDNESIELLEAYKIAMESMDPSSWQTLSDSSACSSEDFDSGIDELDDIEEDKDKRKHPAVWTSRERKCKAKVKVVENGGDESAGIGVTIKMLVNAMVGATVTVGMKVTVKTKTQTKTMLEATVRVRVEVEVISRSKLGDSVGGGGTKLAKKTDTSMTEHYWEWKKYPTRNA</sequence>
<dbReference type="Proteomes" id="UP001050691">
    <property type="component" value="Unassembled WGS sequence"/>
</dbReference>
<accession>A0AAV5A4N3</accession>
<proteinExistence type="predicted"/>
<dbReference type="InterPro" id="IPR000313">
    <property type="entry name" value="PWWP_dom"/>
</dbReference>
<dbReference type="Gene3D" id="2.30.30.140">
    <property type="match status" value="1"/>
</dbReference>
<dbReference type="AlphaFoldDB" id="A0AAV5A4N3"/>
<organism evidence="2 3">
    <name type="scientific">Clathrus columnatus</name>
    <dbReference type="NCBI Taxonomy" id="1419009"/>
    <lineage>
        <taxon>Eukaryota</taxon>
        <taxon>Fungi</taxon>
        <taxon>Dikarya</taxon>
        <taxon>Basidiomycota</taxon>
        <taxon>Agaricomycotina</taxon>
        <taxon>Agaricomycetes</taxon>
        <taxon>Phallomycetidae</taxon>
        <taxon>Phallales</taxon>
        <taxon>Clathraceae</taxon>
        <taxon>Clathrus</taxon>
    </lineage>
</organism>